<name>A0A5N6L6T8_9ASTR</name>
<dbReference type="CDD" id="cd09272">
    <property type="entry name" value="RNase_HI_RT_Ty1"/>
    <property type="match status" value="1"/>
</dbReference>
<protein>
    <recommendedName>
        <fullName evidence="3">Reverse transcriptase Ty1/copia-type domain-containing protein</fullName>
    </recommendedName>
</protein>
<accession>A0A5N6L6T8</accession>
<dbReference type="EMBL" id="SZYD01002759">
    <property type="protein sequence ID" value="KAC9170974.1"/>
    <property type="molecule type" value="Genomic_DNA"/>
</dbReference>
<dbReference type="Proteomes" id="UP000326396">
    <property type="component" value="Unassembled WGS sequence"/>
</dbReference>
<sequence>MKVYTDSDFAGDIEDRKSTLGYVVLWKGGAVAWLSKKQNVVALSTTEAEYMAATKDDDAEMTQQEEGEGKP</sequence>
<reference evidence="1 2" key="1">
    <citation type="submission" date="2019-05" db="EMBL/GenBank/DDBJ databases">
        <title>Mikania micrantha, genome provides insights into the molecular mechanism of rapid growth.</title>
        <authorList>
            <person name="Liu B."/>
        </authorList>
    </citation>
    <scope>NUCLEOTIDE SEQUENCE [LARGE SCALE GENOMIC DNA]</scope>
    <source>
        <strain evidence="1">NLD-2019</strain>
        <tissue evidence="1">Leaf</tissue>
    </source>
</reference>
<gene>
    <name evidence="1" type="ORF">E3N88_46268</name>
</gene>
<dbReference type="AlphaFoldDB" id="A0A5N6L6T8"/>
<evidence type="ECO:0000313" key="1">
    <source>
        <dbReference type="EMBL" id="KAC9170974.1"/>
    </source>
</evidence>
<proteinExistence type="predicted"/>
<evidence type="ECO:0008006" key="3">
    <source>
        <dbReference type="Google" id="ProtNLM"/>
    </source>
</evidence>
<dbReference type="OrthoDB" id="1915846at2759"/>
<evidence type="ECO:0000313" key="2">
    <source>
        <dbReference type="Proteomes" id="UP000326396"/>
    </source>
</evidence>
<organism evidence="1 2">
    <name type="scientific">Mikania micrantha</name>
    <name type="common">bitter vine</name>
    <dbReference type="NCBI Taxonomy" id="192012"/>
    <lineage>
        <taxon>Eukaryota</taxon>
        <taxon>Viridiplantae</taxon>
        <taxon>Streptophyta</taxon>
        <taxon>Embryophyta</taxon>
        <taxon>Tracheophyta</taxon>
        <taxon>Spermatophyta</taxon>
        <taxon>Magnoliopsida</taxon>
        <taxon>eudicotyledons</taxon>
        <taxon>Gunneridae</taxon>
        <taxon>Pentapetalae</taxon>
        <taxon>asterids</taxon>
        <taxon>campanulids</taxon>
        <taxon>Asterales</taxon>
        <taxon>Asteraceae</taxon>
        <taxon>Asteroideae</taxon>
        <taxon>Heliantheae alliance</taxon>
        <taxon>Eupatorieae</taxon>
        <taxon>Mikania</taxon>
    </lineage>
</organism>
<comment type="caution">
    <text evidence="1">The sequence shown here is derived from an EMBL/GenBank/DDBJ whole genome shotgun (WGS) entry which is preliminary data.</text>
</comment>
<dbReference type="PANTHER" id="PTHR11439:SF517">
    <property type="entry name" value="CYSTEINE-RICH RLK (RECEPTOR-LIKE PROTEIN KINASE) 8"/>
    <property type="match status" value="1"/>
</dbReference>
<dbReference type="PANTHER" id="PTHR11439">
    <property type="entry name" value="GAG-POL-RELATED RETROTRANSPOSON"/>
    <property type="match status" value="1"/>
</dbReference>
<keyword evidence="2" id="KW-1185">Reference proteome</keyword>